<comment type="caution">
    <text evidence="2">The sequence shown here is derived from an EMBL/GenBank/DDBJ whole genome shotgun (WGS) entry which is preliminary data.</text>
</comment>
<keyword evidence="3" id="KW-1185">Reference proteome</keyword>
<feature type="region of interest" description="Disordered" evidence="1">
    <location>
        <begin position="930"/>
        <end position="972"/>
    </location>
</feature>
<evidence type="ECO:0000256" key="1">
    <source>
        <dbReference type="SAM" id="MobiDB-lite"/>
    </source>
</evidence>
<reference evidence="2 3" key="1">
    <citation type="submission" date="2022-05" db="EMBL/GenBank/DDBJ databases">
        <authorList>
            <consortium name="Genoscope - CEA"/>
            <person name="William W."/>
        </authorList>
    </citation>
    <scope>NUCLEOTIDE SEQUENCE [LARGE SCALE GENOMIC DNA]</scope>
</reference>
<evidence type="ECO:0000313" key="3">
    <source>
        <dbReference type="Proteomes" id="UP001159405"/>
    </source>
</evidence>
<proteinExistence type="predicted"/>
<feature type="compositionally biased region" description="Basic and acidic residues" evidence="1">
    <location>
        <begin position="930"/>
        <end position="941"/>
    </location>
</feature>
<feature type="region of interest" description="Disordered" evidence="1">
    <location>
        <begin position="106"/>
        <end position="131"/>
    </location>
</feature>
<protein>
    <submittedName>
        <fullName evidence="2">Uncharacterized protein</fullName>
    </submittedName>
</protein>
<gene>
    <name evidence="2" type="ORF">PLOB_00018299</name>
</gene>
<organism evidence="2 3">
    <name type="scientific">Porites lobata</name>
    <dbReference type="NCBI Taxonomy" id="104759"/>
    <lineage>
        <taxon>Eukaryota</taxon>
        <taxon>Metazoa</taxon>
        <taxon>Cnidaria</taxon>
        <taxon>Anthozoa</taxon>
        <taxon>Hexacorallia</taxon>
        <taxon>Scleractinia</taxon>
        <taxon>Fungiina</taxon>
        <taxon>Poritidae</taxon>
        <taxon>Porites</taxon>
    </lineage>
</organism>
<dbReference type="EMBL" id="CALNXK010000214">
    <property type="protein sequence ID" value="CAH3176542.1"/>
    <property type="molecule type" value="Genomic_DNA"/>
</dbReference>
<name>A0ABN8RGU7_9CNID</name>
<sequence length="1215" mass="135346">MPKTASCCCPHHKTWGHSDEVELRVATDFEVKICQIDKDGRHKGRKKRICTSCRSRIQLEEKCDKLQKTVSDALEGGNTKHSNIDDSLRALHDASTQTDHSIYAVSMPSPSTQPARSEHTKEAGPLPPIRPYQCYGRSKRADIRAEIIERIHSLLGTYVHGDNQALYDLMDNLLQSKKWRSTFGDSRKKEDDKITSTFLSSIVQEYQECKRKETNSVIRKQSKKLQQAIKISGTKSNSHIALQGNTPQSFKTRVDAANSLGRLTTYSAERRRLLSIVAADYPQTFLTEIFKCSKSTVTAARIHHILFGRGGVPPQCLKFTRQCVSQDTLDQLAEFLLRDDISRPSSCRSVVIDGKECPVRYWQSSIKEVIQHYLLEFPGNVKRSYIYAHIPKNFRSNTMLAGLCNLCEDYGYSNFANLKAFVQKLGADCPQQEFGGTVKKITDLQRYLKTKFSHEAQTHSSCLELCMSHAFSTCTQSHDQWSAEFGLFYDIHSLVSGTIATAPSEKKAAFSEQLEEMTSTFWDYVGHLLRTKHQGDYYRFVLKNLQPGEAVVIIDYKMKLELGMRSREIQRDWYGKRGISLHGFYVIAQVAVGERRIDVLDLWCEDTKQDAWFTQSALDVGFAWMEKVFPNFQVYLFSDNGPHYHNSAVLMYLAEVNTAFALKLVEYNNFEAGEGKTVLDTHFAHVSHKLVRWVRVGNDLESGEQLSDLLETMKNVRCKKLLIDRSKAPGKVGTLKDISLFGNFKFPSNGPYKGGIIAQSLAGVGKVLSKTKAQVQTIALRSVPIAGATGASTTDDVLRSSDERVDGQGDGGDAYSVKFIQLNSDDSGNVNLTPMNSSVIVNADDRPSPAFALKKGGAKKVTFTKEQKDIMAAFYENQRTLQIRANPADVIEAMKAAGVPTLKESQIKSWWSTYHRKQKQIAEDLMEEARHLRSQQGRETDGTGNCPDLVGQENLQEEREREASDCPPGSNVIPTATNMPALATCATNPPPPASSPPPPGILTAGMIKGNPSSYVAGVVEWTFAESQSSIQGRTGSNACAFIALIMGKMWINGGLLWPRDVLLPEPWKQSLYEAMIKGNKIHDDLFDHQAVDLEVEDAVSLADNECGVQSVGQQIDIFGLNPVHQLANFLIQEAQNNRSKSCSVIMTERRAMLLAVNSDSSAMIVDSHSHGNDGAIIACTQPGSIHLLAQWLDALMNDIWQHSLTIASITKVVYF</sequence>
<dbReference type="Proteomes" id="UP001159405">
    <property type="component" value="Unassembled WGS sequence"/>
</dbReference>
<evidence type="ECO:0000313" key="2">
    <source>
        <dbReference type="EMBL" id="CAH3176542.1"/>
    </source>
</evidence>
<accession>A0ABN8RGU7</accession>